<feature type="region of interest" description="Disordered" evidence="1">
    <location>
        <begin position="1"/>
        <end position="22"/>
    </location>
</feature>
<dbReference type="AlphaFoldDB" id="A0A1R2CIU8"/>
<reference evidence="2 3" key="1">
    <citation type="submission" date="2016-11" db="EMBL/GenBank/DDBJ databases">
        <title>The macronuclear genome of Stentor coeruleus: a giant cell with tiny introns.</title>
        <authorList>
            <person name="Slabodnick M."/>
            <person name="Ruby J.G."/>
            <person name="Reiff S.B."/>
            <person name="Swart E.C."/>
            <person name="Gosai S."/>
            <person name="Prabakaran S."/>
            <person name="Witkowska E."/>
            <person name="Larue G.E."/>
            <person name="Fisher S."/>
            <person name="Freeman R.M."/>
            <person name="Gunawardena J."/>
            <person name="Chu W."/>
            <person name="Stover N.A."/>
            <person name="Gregory B.D."/>
            <person name="Nowacki M."/>
            <person name="Derisi J."/>
            <person name="Roy S.W."/>
            <person name="Marshall W.F."/>
            <person name="Sood P."/>
        </authorList>
    </citation>
    <scope>NUCLEOTIDE SEQUENCE [LARGE SCALE GENOMIC DNA]</scope>
    <source>
        <strain evidence="2">WM001</strain>
    </source>
</reference>
<dbReference type="EMBL" id="MPUH01000138">
    <property type="protein sequence ID" value="OMJ88923.1"/>
    <property type="molecule type" value="Genomic_DNA"/>
</dbReference>
<name>A0A1R2CIU8_9CILI</name>
<gene>
    <name evidence="2" type="ORF">SteCoe_9029</name>
</gene>
<accession>A0A1R2CIU8</accession>
<proteinExistence type="predicted"/>
<feature type="compositionally biased region" description="Basic and acidic residues" evidence="1">
    <location>
        <begin position="1"/>
        <end position="15"/>
    </location>
</feature>
<evidence type="ECO:0000313" key="2">
    <source>
        <dbReference type="EMBL" id="OMJ88923.1"/>
    </source>
</evidence>
<evidence type="ECO:0000313" key="3">
    <source>
        <dbReference type="Proteomes" id="UP000187209"/>
    </source>
</evidence>
<keyword evidence="3" id="KW-1185">Reference proteome</keyword>
<comment type="caution">
    <text evidence="2">The sequence shown here is derived from an EMBL/GenBank/DDBJ whole genome shotgun (WGS) entry which is preliminary data.</text>
</comment>
<sequence>MKTREIDTHESEQKPRKSKKNSLGMIECNMRKYYISTSKLVDHATSCKWNMSLDFQVIFLIYQLMIKDLVLRKMKTAKLQLVVSEERVCELQMELK</sequence>
<organism evidence="2 3">
    <name type="scientific">Stentor coeruleus</name>
    <dbReference type="NCBI Taxonomy" id="5963"/>
    <lineage>
        <taxon>Eukaryota</taxon>
        <taxon>Sar</taxon>
        <taxon>Alveolata</taxon>
        <taxon>Ciliophora</taxon>
        <taxon>Postciliodesmatophora</taxon>
        <taxon>Heterotrichea</taxon>
        <taxon>Heterotrichida</taxon>
        <taxon>Stentoridae</taxon>
        <taxon>Stentor</taxon>
    </lineage>
</organism>
<dbReference type="Proteomes" id="UP000187209">
    <property type="component" value="Unassembled WGS sequence"/>
</dbReference>
<protein>
    <submittedName>
        <fullName evidence="2">Uncharacterized protein</fullName>
    </submittedName>
</protein>
<evidence type="ECO:0000256" key="1">
    <source>
        <dbReference type="SAM" id="MobiDB-lite"/>
    </source>
</evidence>